<dbReference type="GO" id="GO:0006508">
    <property type="term" value="P:proteolysis"/>
    <property type="evidence" value="ECO:0007669"/>
    <property type="project" value="InterPro"/>
</dbReference>
<dbReference type="InterPro" id="IPR015917">
    <property type="entry name" value="Pept_C14A"/>
</dbReference>
<dbReference type="PANTHER" id="PTHR48169:SF7">
    <property type="entry name" value="CASPASE 10"/>
    <property type="match status" value="1"/>
</dbReference>
<dbReference type="GO" id="GO:0005737">
    <property type="term" value="C:cytoplasm"/>
    <property type="evidence" value="ECO:0007669"/>
    <property type="project" value="UniProtKB-ARBA"/>
</dbReference>
<dbReference type="PROSITE" id="PS50208">
    <property type="entry name" value="CASPASE_P20"/>
    <property type="match status" value="1"/>
</dbReference>
<evidence type="ECO:0008006" key="7">
    <source>
        <dbReference type="Google" id="ProtNLM"/>
    </source>
</evidence>
<dbReference type="SUPFAM" id="SSF52129">
    <property type="entry name" value="Caspase-like"/>
    <property type="match status" value="1"/>
</dbReference>
<comment type="similarity">
    <text evidence="1 3">Belongs to the peptidase C14A family.</text>
</comment>
<reference evidence="6" key="1">
    <citation type="submission" date="2015-07" db="EMBL/GenBank/DDBJ databases">
        <title>MeaNS - Measles Nucleotide Surveillance Program.</title>
        <authorList>
            <person name="Tran T."/>
            <person name="Druce J."/>
        </authorList>
    </citation>
    <scope>NUCLEOTIDE SEQUENCE</scope>
    <source>
        <strain evidence="6">UCB-OBI-ISO-001</strain>
        <tissue evidence="6">Gonad</tissue>
    </source>
</reference>
<dbReference type="AlphaFoldDB" id="A0A0L8H7Z8"/>
<evidence type="ECO:0000256" key="1">
    <source>
        <dbReference type="ARBA" id="ARBA00010134"/>
    </source>
</evidence>
<dbReference type="OrthoDB" id="6127793at2759"/>
<dbReference type="PROSITE" id="PS50207">
    <property type="entry name" value="CASPASE_P10"/>
    <property type="match status" value="1"/>
</dbReference>
<feature type="domain" description="Caspase family p10" evidence="4">
    <location>
        <begin position="157"/>
        <end position="251"/>
    </location>
</feature>
<organism evidence="6">
    <name type="scientific">Octopus bimaculoides</name>
    <name type="common">California two-spotted octopus</name>
    <dbReference type="NCBI Taxonomy" id="37653"/>
    <lineage>
        <taxon>Eukaryota</taxon>
        <taxon>Metazoa</taxon>
        <taxon>Spiralia</taxon>
        <taxon>Lophotrochozoa</taxon>
        <taxon>Mollusca</taxon>
        <taxon>Cephalopoda</taxon>
        <taxon>Coleoidea</taxon>
        <taxon>Octopodiformes</taxon>
        <taxon>Octopoda</taxon>
        <taxon>Incirrata</taxon>
        <taxon>Octopodidae</taxon>
        <taxon>Octopus</taxon>
    </lineage>
</organism>
<name>A0A0L8H7Z8_OCTBM</name>
<dbReference type="Pfam" id="PF00656">
    <property type="entry name" value="Peptidase_C14"/>
    <property type="match status" value="1"/>
</dbReference>
<dbReference type="KEGG" id="obi:106872243"/>
<dbReference type="GO" id="GO:0051604">
    <property type="term" value="P:protein maturation"/>
    <property type="evidence" value="ECO:0007669"/>
    <property type="project" value="UniProtKB-ARBA"/>
</dbReference>
<dbReference type="EMBL" id="KQ418900">
    <property type="protein sequence ID" value="KOF85413.1"/>
    <property type="molecule type" value="Genomic_DNA"/>
</dbReference>
<evidence type="ECO:0000256" key="3">
    <source>
        <dbReference type="RuleBase" id="RU003971"/>
    </source>
</evidence>
<dbReference type="Gene3D" id="3.30.70.1470">
    <property type="entry name" value="Caspase-like"/>
    <property type="match status" value="1"/>
</dbReference>
<keyword evidence="2" id="KW-0053">Apoptosis</keyword>
<dbReference type="InterPro" id="IPR002138">
    <property type="entry name" value="Pept_C14_p10"/>
</dbReference>
<sequence length="256" mass="29372">MSFKTGSSKMPINKLTAEDIKKYFDNYVMTQKKRRVAYIFKDGPFQKEVENIRNALGVLGFNETDIKVHTFEEMCEVSKEFNIKDIDCILCVIMKSDETKPECADVAEVHDLLSYLKADRCSSLIGVPKLIFVEASRGSKIDINVDDQQKVNANEELVSKYRLEEDTLLYFSSCPDYSSFKNEDEGSWFFNILSKILIKYGTTYEMMILLTAVSKHVAAKKFESDKAPDFKECKQMPCIMSTLTKKLKFEPPANQM</sequence>
<evidence type="ECO:0000259" key="4">
    <source>
        <dbReference type="PROSITE" id="PS50207"/>
    </source>
</evidence>
<dbReference type="SMART" id="SM00115">
    <property type="entry name" value="CASc"/>
    <property type="match status" value="1"/>
</dbReference>
<proteinExistence type="inferred from homology"/>
<dbReference type="InterPro" id="IPR029030">
    <property type="entry name" value="Caspase-like_dom_sf"/>
</dbReference>
<accession>A0A0L8H7Z8</accession>
<evidence type="ECO:0000259" key="5">
    <source>
        <dbReference type="PROSITE" id="PS50208"/>
    </source>
</evidence>
<evidence type="ECO:0000313" key="6">
    <source>
        <dbReference type="EMBL" id="KOF85413.1"/>
    </source>
</evidence>
<dbReference type="GO" id="GO:0004197">
    <property type="term" value="F:cysteine-type endopeptidase activity"/>
    <property type="evidence" value="ECO:0007669"/>
    <property type="project" value="InterPro"/>
</dbReference>
<gene>
    <name evidence="6" type="ORF">OCBIM_22020363mg</name>
</gene>
<dbReference type="InterPro" id="IPR001309">
    <property type="entry name" value="Pept_C14_p20"/>
</dbReference>
<dbReference type="GO" id="GO:0006915">
    <property type="term" value="P:apoptotic process"/>
    <property type="evidence" value="ECO:0007669"/>
    <property type="project" value="UniProtKB-KW"/>
</dbReference>
<dbReference type="GO" id="GO:0043067">
    <property type="term" value="P:regulation of programmed cell death"/>
    <property type="evidence" value="ECO:0007669"/>
    <property type="project" value="UniProtKB-ARBA"/>
</dbReference>
<evidence type="ECO:0000256" key="2">
    <source>
        <dbReference type="ARBA" id="ARBA00022703"/>
    </source>
</evidence>
<dbReference type="InterPro" id="IPR011600">
    <property type="entry name" value="Pept_C14_caspase"/>
</dbReference>
<dbReference type="Gene3D" id="3.40.50.1460">
    <property type="match status" value="1"/>
</dbReference>
<protein>
    <recommendedName>
        <fullName evidence="7">Caspase family p20 domain-containing protein</fullName>
    </recommendedName>
</protein>
<feature type="domain" description="Caspase family p20" evidence="5">
    <location>
        <begin position="108"/>
        <end position="140"/>
    </location>
</feature>
<dbReference type="STRING" id="37653.A0A0L8H7Z8"/>
<dbReference type="PANTHER" id="PTHR48169">
    <property type="entry name" value="DED DOMAIN-CONTAINING PROTEIN"/>
    <property type="match status" value="1"/>
</dbReference>